<comment type="similarity">
    <text evidence="1">Belongs to the LysR transcriptional regulatory family.</text>
</comment>
<keyword evidence="2" id="KW-0805">Transcription regulation</keyword>
<dbReference type="AlphaFoldDB" id="A0AA46VWR6"/>
<proteinExistence type="inferred from homology"/>
<evidence type="ECO:0000256" key="1">
    <source>
        <dbReference type="ARBA" id="ARBA00009437"/>
    </source>
</evidence>
<dbReference type="CDD" id="cd08414">
    <property type="entry name" value="PBP2_LTTR_aromatics_like"/>
    <property type="match status" value="1"/>
</dbReference>
<organism evidence="6 7">
    <name type="scientific">Pseudomonas viridiflava</name>
    <name type="common">Phytomonas viridiflava</name>
    <dbReference type="NCBI Taxonomy" id="33069"/>
    <lineage>
        <taxon>Bacteria</taxon>
        <taxon>Pseudomonadati</taxon>
        <taxon>Pseudomonadota</taxon>
        <taxon>Gammaproteobacteria</taxon>
        <taxon>Pseudomonadales</taxon>
        <taxon>Pseudomonadaceae</taxon>
        <taxon>Pseudomonas</taxon>
    </lineage>
</organism>
<name>A0AA46VWR6_PSEVI</name>
<reference evidence="6" key="1">
    <citation type="submission" date="2019-02" db="EMBL/GenBank/DDBJ databases">
        <authorList>
            <person name="Lutz S."/>
            <person name="Schori C."/>
            <person name="Ahrens C.H."/>
            <person name="Gueguen E."/>
        </authorList>
    </citation>
    <scope>NUCLEOTIDE SEQUENCE</scope>
    <source>
        <strain evidence="6">Psy35</strain>
    </source>
</reference>
<dbReference type="Proteomes" id="UP001163644">
    <property type="component" value="Chromosome"/>
</dbReference>
<dbReference type="RefSeq" id="WP_080665341.1">
    <property type="nucleotide sequence ID" value="NZ_CP036495.1"/>
</dbReference>
<dbReference type="GO" id="GO:0003700">
    <property type="term" value="F:DNA-binding transcription factor activity"/>
    <property type="evidence" value="ECO:0007669"/>
    <property type="project" value="TreeGrafter"/>
</dbReference>
<gene>
    <name evidence="6" type="ORF">EZZ81_14805</name>
</gene>
<feature type="domain" description="LysR substrate-binding" evidence="5">
    <location>
        <begin position="7"/>
        <end position="143"/>
    </location>
</feature>
<accession>A0AA46VWR6</accession>
<evidence type="ECO:0000256" key="4">
    <source>
        <dbReference type="ARBA" id="ARBA00023163"/>
    </source>
</evidence>
<dbReference type="Gene3D" id="3.40.190.10">
    <property type="entry name" value="Periplasmic binding protein-like II"/>
    <property type="match status" value="2"/>
</dbReference>
<evidence type="ECO:0000313" key="7">
    <source>
        <dbReference type="Proteomes" id="UP001163644"/>
    </source>
</evidence>
<dbReference type="PANTHER" id="PTHR30346">
    <property type="entry name" value="TRANSCRIPTIONAL DUAL REGULATOR HCAR-RELATED"/>
    <property type="match status" value="1"/>
</dbReference>
<dbReference type="GO" id="GO:0032993">
    <property type="term" value="C:protein-DNA complex"/>
    <property type="evidence" value="ECO:0007669"/>
    <property type="project" value="TreeGrafter"/>
</dbReference>
<dbReference type="InterPro" id="IPR005119">
    <property type="entry name" value="LysR_subst-bd"/>
</dbReference>
<evidence type="ECO:0000256" key="3">
    <source>
        <dbReference type="ARBA" id="ARBA00023125"/>
    </source>
</evidence>
<evidence type="ECO:0000256" key="2">
    <source>
        <dbReference type="ARBA" id="ARBA00023015"/>
    </source>
</evidence>
<evidence type="ECO:0000259" key="5">
    <source>
        <dbReference type="Pfam" id="PF03466"/>
    </source>
</evidence>
<dbReference type="Pfam" id="PF03466">
    <property type="entry name" value="LysR_substrate"/>
    <property type="match status" value="1"/>
</dbReference>
<dbReference type="SUPFAM" id="SSF53850">
    <property type="entry name" value="Periplasmic binding protein-like II"/>
    <property type="match status" value="1"/>
</dbReference>
<protein>
    <recommendedName>
        <fullName evidence="5">LysR substrate-binding domain-containing protein</fullName>
    </recommendedName>
</protein>
<dbReference type="PANTHER" id="PTHR30346:SF0">
    <property type="entry name" value="HCA OPERON TRANSCRIPTIONAL ACTIVATOR HCAR"/>
    <property type="match status" value="1"/>
</dbReference>
<sequence length="193" mass="22124">MVCHRLFDRSSIPDVAEDFRLHFPNWRLVISGKHSIVLVRDIKNGAVDAAFIELRTETRGLMVEIVHRAPLVVALPADNRLVKKRELGFSDLCRETMFWFKRRLDPGYYDHCQTFFDQSNFKPNITPDPLDHHSILGLVAEGEALHLSRCLSNSAEFGQRYPHSPLGLRLGHAFQAIQSMPSNMLPNLAIHWK</sequence>
<evidence type="ECO:0000313" key="6">
    <source>
        <dbReference type="EMBL" id="UZA69428.1"/>
    </source>
</evidence>
<dbReference type="GO" id="GO:0003677">
    <property type="term" value="F:DNA binding"/>
    <property type="evidence" value="ECO:0007669"/>
    <property type="project" value="UniProtKB-KW"/>
</dbReference>
<keyword evidence="4" id="KW-0804">Transcription</keyword>
<keyword evidence="3" id="KW-0238">DNA-binding</keyword>
<dbReference type="EMBL" id="CP036495">
    <property type="protein sequence ID" value="UZA69428.1"/>
    <property type="molecule type" value="Genomic_DNA"/>
</dbReference>